<dbReference type="AlphaFoldDB" id="A0A223S999"/>
<evidence type="ECO:0000313" key="2">
    <source>
        <dbReference type="Proteomes" id="UP000215005"/>
    </source>
</evidence>
<dbReference type="Pfam" id="PF08798">
    <property type="entry name" value="CRISPR_assoc"/>
    <property type="match status" value="1"/>
</dbReference>
<dbReference type="SUPFAM" id="SSF117987">
    <property type="entry name" value="CRISPR-associated protein"/>
    <property type="match status" value="2"/>
</dbReference>
<dbReference type="KEGG" id="ngv:CDO52_19455"/>
<proteinExistence type="predicted"/>
<dbReference type="Gene3D" id="3.30.70.1210">
    <property type="entry name" value="Crispr-associated protein, domain 2"/>
    <property type="match status" value="1"/>
</dbReference>
<dbReference type="EMBL" id="CP022753">
    <property type="protein sequence ID" value="ASU84688.1"/>
    <property type="molecule type" value="Genomic_DNA"/>
</dbReference>
<evidence type="ECO:0000313" key="1">
    <source>
        <dbReference type="EMBL" id="ASU84688.1"/>
    </source>
</evidence>
<dbReference type="Proteomes" id="UP000215005">
    <property type="component" value="Chromosome"/>
</dbReference>
<dbReference type="OrthoDB" id="9795689at2"/>
<dbReference type="RefSeq" id="WP_026125896.1">
    <property type="nucleotide sequence ID" value="NZ_ANBG01000230.1"/>
</dbReference>
<gene>
    <name evidence="1" type="primary">cas6e</name>
    <name evidence="1" type="ORF">CDO52_19455</name>
</gene>
<dbReference type="CDD" id="cd09727">
    <property type="entry name" value="Cas6_I-E"/>
    <property type="match status" value="1"/>
</dbReference>
<dbReference type="Gene3D" id="3.30.70.1200">
    <property type="entry name" value="Crispr-associated protein, domain 1"/>
    <property type="match status" value="1"/>
</dbReference>
<accession>A0A223S999</accession>
<organism evidence="1 2">
    <name type="scientific">Nocardiopsis gilva YIM 90087</name>
    <dbReference type="NCBI Taxonomy" id="1235441"/>
    <lineage>
        <taxon>Bacteria</taxon>
        <taxon>Bacillati</taxon>
        <taxon>Actinomycetota</taxon>
        <taxon>Actinomycetes</taxon>
        <taxon>Streptosporangiales</taxon>
        <taxon>Nocardiopsidaceae</taxon>
        <taxon>Nocardiopsis</taxon>
    </lineage>
</organism>
<dbReference type="SMART" id="SM01101">
    <property type="entry name" value="CRISPR_assoc"/>
    <property type="match status" value="1"/>
</dbReference>
<keyword evidence="2" id="KW-1185">Reference proteome</keyword>
<reference evidence="1 2" key="1">
    <citation type="submission" date="2017-08" db="EMBL/GenBank/DDBJ databases">
        <title>The complete genome sequence of Nocardiopsis gilva YIM 90087.</title>
        <authorList>
            <person name="Yin M."/>
            <person name="Tang S."/>
        </authorList>
    </citation>
    <scope>NUCLEOTIDE SEQUENCE [LARGE SCALE GENOMIC DNA]</scope>
    <source>
        <strain evidence="1 2">YIM 90087</strain>
    </source>
</reference>
<sequence>MYLSRTFINPRRKGAVPFLGNPQKIHAAVLQAFPQAPPTDANQGPRVLWRLDTDDWRRPVLWTLAPQRPDFSHVVEPFGWPNSGTPAETREYAPLLNRIAEGQRYVFRVTVNPTKAKVPSSAKEWDSDGKLKRGTVVPLVGANNQITWFADRAPKWGFELLPGPVPMPETDDPGSTPPAYAVEIRDSQKLKFWRGKGQGKPVTLLAVTLEGMLRVKDVEVFRHSLTHGIGRAKGYGCGLISLAPPR</sequence>
<dbReference type="InterPro" id="IPR010179">
    <property type="entry name" value="CRISPR-assoc_prot_Cse3"/>
</dbReference>
<dbReference type="NCBIfam" id="TIGR01907">
    <property type="entry name" value="casE_Cse3"/>
    <property type="match status" value="1"/>
</dbReference>
<name>A0A223S999_9ACTN</name>
<protein>
    <submittedName>
        <fullName evidence="1">Type I-E CRISPR-associated protein Cas6/Cse3/CasE</fullName>
    </submittedName>
</protein>